<dbReference type="AlphaFoldDB" id="A0A0A9C3R8"/>
<reference evidence="2" key="1">
    <citation type="submission" date="2014-09" db="EMBL/GenBank/DDBJ databases">
        <authorList>
            <person name="Magalhaes I.L.F."/>
            <person name="Oliveira U."/>
            <person name="Santos F.R."/>
            <person name="Vidigal T.H.D.A."/>
            <person name="Brescovit A.D."/>
            <person name="Santos A.J."/>
        </authorList>
    </citation>
    <scope>NUCLEOTIDE SEQUENCE</scope>
    <source>
        <tissue evidence="2">Shoot tissue taken approximately 20 cm above the soil surface</tissue>
    </source>
</reference>
<reference evidence="2" key="2">
    <citation type="journal article" date="2015" name="Data Brief">
        <title>Shoot transcriptome of the giant reed, Arundo donax.</title>
        <authorList>
            <person name="Barrero R.A."/>
            <person name="Guerrero F.D."/>
            <person name="Moolhuijzen P."/>
            <person name="Goolsby J.A."/>
            <person name="Tidwell J."/>
            <person name="Bellgard S.E."/>
            <person name="Bellgard M.I."/>
        </authorList>
    </citation>
    <scope>NUCLEOTIDE SEQUENCE</scope>
    <source>
        <tissue evidence="2">Shoot tissue taken approximately 20 cm above the soil surface</tissue>
    </source>
</reference>
<protein>
    <submittedName>
        <fullName evidence="2">Uncharacterized protein</fullName>
    </submittedName>
</protein>
<name>A0A0A9C3R8_ARUDO</name>
<dbReference type="EMBL" id="GBRH01231733">
    <property type="protein sequence ID" value="JAD66162.1"/>
    <property type="molecule type" value="Transcribed_RNA"/>
</dbReference>
<proteinExistence type="predicted"/>
<feature type="compositionally biased region" description="Polar residues" evidence="1">
    <location>
        <begin position="1"/>
        <end position="10"/>
    </location>
</feature>
<evidence type="ECO:0000313" key="2">
    <source>
        <dbReference type="EMBL" id="JAD66162.1"/>
    </source>
</evidence>
<evidence type="ECO:0000256" key="1">
    <source>
        <dbReference type="SAM" id="MobiDB-lite"/>
    </source>
</evidence>
<organism evidence="2">
    <name type="scientific">Arundo donax</name>
    <name type="common">Giant reed</name>
    <name type="synonym">Donax arundinaceus</name>
    <dbReference type="NCBI Taxonomy" id="35708"/>
    <lineage>
        <taxon>Eukaryota</taxon>
        <taxon>Viridiplantae</taxon>
        <taxon>Streptophyta</taxon>
        <taxon>Embryophyta</taxon>
        <taxon>Tracheophyta</taxon>
        <taxon>Spermatophyta</taxon>
        <taxon>Magnoliopsida</taxon>
        <taxon>Liliopsida</taxon>
        <taxon>Poales</taxon>
        <taxon>Poaceae</taxon>
        <taxon>PACMAD clade</taxon>
        <taxon>Arundinoideae</taxon>
        <taxon>Arundineae</taxon>
        <taxon>Arundo</taxon>
    </lineage>
</organism>
<sequence>MSQISQQATSRAPAESEVTSLGVHPSSSSSIGSSDGGGGVVDSDDDLDAMIDELIWDPMEDWIEAQIVEELFRGADPEVRRQVAAQEEALRARKGELRREVEGGRVEVRRLREYTKLLQADVSGYWDAQRAEYEQELDRRSKEALRRQLTGDGELVGWLVGLRRRISLAMCNRTISVLSCL</sequence>
<accession>A0A0A9C3R8</accession>
<feature type="region of interest" description="Disordered" evidence="1">
    <location>
        <begin position="1"/>
        <end position="44"/>
    </location>
</feature>